<reference evidence="6 8" key="1">
    <citation type="submission" date="2015-01" db="EMBL/GenBank/DDBJ databases">
        <title>Genome sequences of high lactate-tolerant strain Salinicoccus roseus W12 with industrial interest.</title>
        <authorList>
            <person name="Wang H."/>
            <person name="Yu B."/>
        </authorList>
    </citation>
    <scope>NUCLEOTIDE SEQUENCE [LARGE SCALE GENOMIC DNA]</scope>
    <source>
        <strain evidence="6 8">W12</strain>
    </source>
</reference>
<evidence type="ECO:0000256" key="3">
    <source>
        <dbReference type="ARBA" id="ARBA00022729"/>
    </source>
</evidence>
<reference evidence="7" key="3">
    <citation type="submission" date="2020-04" db="EMBL/GenBank/DDBJ databases">
        <authorList>
            <person name="Tanveer F."/>
            <person name="Xie Y."/>
            <person name="Shinwari Z.K."/>
        </authorList>
    </citation>
    <scope>NUCLEOTIDE SEQUENCE</scope>
    <source>
        <strain evidence="7">MOSEL-ME25</strain>
    </source>
</reference>
<dbReference type="PIRSF" id="PIRSF006470">
    <property type="entry name" value="DctB"/>
    <property type="match status" value="1"/>
</dbReference>
<dbReference type="Proteomes" id="UP000527860">
    <property type="component" value="Unassembled WGS sequence"/>
</dbReference>
<evidence type="ECO:0000256" key="1">
    <source>
        <dbReference type="ARBA" id="ARBA00009023"/>
    </source>
</evidence>
<dbReference type="PANTHER" id="PTHR33376:SF7">
    <property type="entry name" value="C4-DICARBOXYLATE-BINDING PROTEIN DCTB"/>
    <property type="match status" value="1"/>
</dbReference>
<feature type="region of interest" description="Disordered" evidence="4">
    <location>
        <begin position="20"/>
        <end position="43"/>
    </location>
</feature>
<sequence>MKKLLLLLVLMIGVLAACGGGNEGEEETTEGNGSAESSEGGTISFSTWANEGEAAYVGMERFKEIVEEETDGNYTVELFPGNQLGSTAEQMEQVKMGSIEMMSSGDPGMIEIEMLSLPYLMDSNDHWAHVLESDIGDEWNETLKEDQGIINIGTLPRGPRVISSNTEITEPADMEGLKFRTPQRDYYVETFEALGASPTPIDFGELYSALETGIVDGQENPLETIVAAGFMEVQSNISLTNHMFKPAFITINNEFFEGLTEEEQQIFRDASQEANEVATEQLQSEEEQMISDLEEQDVTITEPNIDAFREATQSVRDSLGTETWGEERYNRIVEMGQEDLNE</sequence>
<dbReference type="NCBIfam" id="TIGR00787">
    <property type="entry name" value="dctP"/>
    <property type="match status" value="1"/>
</dbReference>
<comment type="caution">
    <text evidence="6">The sequence shown here is derived from an EMBL/GenBank/DDBJ whole genome shotgun (WGS) entry which is preliminary data.</text>
</comment>
<protein>
    <submittedName>
        <fullName evidence="6 7">Transporter</fullName>
    </submittedName>
</protein>
<dbReference type="InterPro" id="IPR004682">
    <property type="entry name" value="TRAP_DctP"/>
</dbReference>
<evidence type="ECO:0000313" key="8">
    <source>
        <dbReference type="Proteomes" id="UP000031546"/>
    </source>
</evidence>
<keyword evidence="2" id="KW-0813">Transport</keyword>
<comment type="similarity">
    <text evidence="1">Belongs to the bacterial solute-binding protein 7 family.</text>
</comment>
<evidence type="ECO:0000256" key="4">
    <source>
        <dbReference type="SAM" id="MobiDB-lite"/>
    </source>
</evidence>
<reference evidence="7 9" key="4">
    <citation type="submission" date="2022-12" db="EMBL/GenBank/DDBJ databases">
        <title>Genome analysis and biological profiling of marine Salinicoccus roseus MOSEL-ME25.</title>
        <authorList>
            <person name="Mirza F.T."/>
            <person name="Xie Y."/>
            <person name="Shinwari Z.K."/>
        </authorList>
    </citation>
    <scope>NUCLEOTIDE SEQUENCE [LARGE SCALE GENOMIC DNA]</scope>
    <source>
        <strain evidence="7 9">MOSEL-ME25</strain>
    </source>
</reference>
<dbReference type="EMBL" id="JABEVU030000001">
    <property type="protein sequence ID" value="MDB0580768.1"/>
    <property type="molecule type" value="Genomic_DNA"/>
</dbReference>
<dbReference type="STRING" id="45670.SN16_08130"/>
<gene>
    <name evidence="7" type="ORF">F7P68_0009505</name>
    <name evidence="6" type="ORF">SN16_08130</name>
</gene>
<organism evidence="6 8">
    <name type="scientific">Salinicoccus roseus</name>
    <dbReference type="NCBI Taxonomy" id="45670"/>
    <lineage>
        <taxon>Bacteria</taxon>
        <taxon>Bacillati</taxon>
        <taxon>Bacillota</taxon>
        <taxon>Bacilli</taxon>
        <taxon>Bacillales</taxon>
        <taxon>Staphylococcaceae</taxon>
        <taxon>Salinicoccus</taxon>
    </lineage>
</organism>
<keyword evidence="3 5" id="KW-0732">Signal</keyword>
<dbReference type="PANTHER" id="PTHR33376">
    <property type="match status" value="1"/>
</dbReference>
<feature type="signal peptide" evidence="5">
    <location>
        <begin position="1"/>
        <end position="19"/>
    </location>
</feature>
<keyword evidence="9" id="KW-1185">Reference proteome</keyword>
<dbReference type="OrthoDB" id="2087at2"/>
<proteinExistence type="inferred from homology"/>
<feature type="compositionally biased region" description="Low complexity" evidence="4">
    <location>
        <begin position="30"/>
        <end position="42"/>
    </location>
</feature>
<dbReference type="EMBL" id="JXII01000006">
    <property type="protein sequence ID" value="KIH70662.1"/>
    <property type="molecule type" value="Genomic_DNA"/>
</dbReference>
<evidence type="ECO:0000313" key="6">
    <source>
        <dbReference type="EMBL" id="KIH70662.1"/>
    </source>
</evidence>
<dbReference type="InterPro" id="IPR018389">
    <property type="entry name" value="DctP_fam"/>
</dbReference>
<dbReference type="RefSeq" id="WP_040106120.1">
    <property type="nucleotide sequence ID" value="NZ_CANLZD010000003.1"/>
</dbReference>
<dbReference type="NCBIfam" id="NF037995">
    <property type="entry name" value="TRAP_S1"/>
    <property type="match status" value="1"/>
</dbReference>
<evidence type="ECO:0000256" key="2">
    <source>
        <dbReference type="ARBA" id="ARBA00022448"/>
    </source>
</evidence>
<dbReference type="Gene3D" id="3.40.190.170">
    <property type="entry name" value="Bacterial extracellular solute-binding protein, family 7"/>
    <property type="match status" value="1"/>
</dbReference>
<evidence type="ECO:0000256" key="5">
    <source>
        <dbReference type="SAM" id="SignalP"/>
    </source>
</evidence>
<dbReference type="CDD" id="cd13603">
    <property type="entry name" value="PBP2_TRAP_Siap_TeaA_like"/>
    <property type="match status" value="1"/>
</dbReference>
<dbReference type="GO" id="GO:0030288">
    <property type="term" value="C:outer membrane-bounded periplasmic space"/>
    <property type="evidence" value="ECO:0007669"/>
    <property type="project" value="InterPro"/>
</dbReference>
<name>A0A0C2E5M4_9STAP</name>
<dbReference type="Pfam" id="PF03480">
    <property type="entry name" value="DctP"/>
    <property type="match status" value="1"/>
</dbReference>
<dbReference type="GO" id="GO:0055085">
    <property type="term" value="P:transmembrane transport"/>
    <property type="evidence" value="ECO:0007669"/>
    <property type="project" value="InterPro"/>
</dbReference>
<dbReference type="InterPro" id="IPR038404">
    <property type="entry name" value="TRAP_DctP_sf"/>
</dbReference>
<dbReference type="AlphaFoldDB" id="A0A0C2E5M4"/>
<dbReference type="Proteomes" id="UP000031546">
    <property type="component" value="Unassembled WGS sequence"/>
</dbReference>
<accession>A0A0C2E5M4</accession>
<feature type="chain" id="PRO_5039691150" evidence="5">
    <location>
        <begin position="20"/>
        <end position="342"/>
    </location>
</feature>
<evidence type="ECO:0000313" key="7">
    <source>
        <dbReference type="EMBL" id="MDB0580768.1"/>
    </source>
</evidence>
<evidence type="ECO:0000313" key="9">
    <source>
        <dbReference type="Proteomes" id="UP000527860"/>
    </source>
</evidence>
<dbReference type="PROSITE" id="PS51257">
    <property type="entry name" value="PROKAR_LIPOPROTEIN"/>
    <property type="match status" value="1"/>
</dbReference>
<dbReference type="GeneID" id="77845520"/>
<reference evidence="9" key="2">
    <citation type="submission" date="2020-04" db="EMBL/GenBank/DDBJ databases">
        <title>Genome analysis and biological profiling of marine Cellulosimicrobium funkei MOSEL-ME6.</title>
        <authorList>
            <person name="Tanveer F."/>
            <person name="Xie Y."/>
            <person name="Shinwari Z.K."/>
        </authorList>
    </citation>
    <scope>NUCLEOTIDE SEQUENCE [LARGE SCALE GENOMIC DNA]</scope>
    <source>
        <strain evidence="9">MOSEL-ME25</strain>
    </source>
</reference>